<evidence type="ECO:0000313" key="2">
    <source>
        <dbReference type="EMBL" id="GAA4354853.1"/>
    </source>
</evidence>
<dbReference type="SUPFAM" id="SSF48371">
    <property type="entry name" value="ARM repeat"/>
    <property type="match status" value="1"/>
</dbReference>
<dbReference type="RefSeq" id="WP_345291275.1">
    <property type="nucleotide sequence ID" value="NZ_BAABFV010000001.1"/>
</dbReference>
<dbReference type="InterPro" id="IPR016024">
    <property type="entry name" value="ARM-type_fold"/>
</dbReference>
<dbReference type="EMBL" id="BAABFV010000001">
    <property type="protein sequence ID" value="GAA4354853.1"/>
    <property type="molecule type" value="Genomic_DNA"/>
</dbReference>
<gene>
    <name evidence="2" type="ORF">GCM10023151_01310</name>
</gene>
<proteinExistence type="predicted"/>
<organism evidence="2 3">
    <name type="scientific">Kangiella marina</name>
    <dbReference type="NCBI Taxonomy" id="1079178"/>
    <lineage>
        <taxon>Bacteria</taxon>
        <taxon>Pseudomonadati</taxon>
        <taxon>Pseudomonadota</taxon>
        <taxon>Gammaproteobacteria</taxon>
        <taxon>Kangiellales</taxon>
        <taxon>Kangiellaceae</taxon>
        <taxon>Kangiella</taxon>
    </lineage>
</organism>
<sequence length="1374" mass="157586">MKLAEHYFTDELAPLYLKVYRDDITQLKARYKKIKTKRLEKVDELNALLEMVTSRINTIFKELKVSESLFMDFQRDYSESVSEQSKRQTILTFTARLKGFHSRKDKKALDRYFDFDAVSERHKDTLTLEERKLAYLFNRLGYWLSQLSSSQLSDELDADLKNNISKIYFKGLTYTSSTFVQSYALHSASILTFKINTSEIHSVMDGNAVNYIALLPQDPSQPSELQQYSLSILGNAYPEIFTKVVDKLLSEKEADIFLLAHLAKVLSHQPNSEQFSQYYPKLTAYPSDFVRQQAIKHLPITEFDIYLSTLGEIIEREVSDKVAAVAIDRLSKVTLSSESDLIRVLELCFARLANSDFVAKVALRSIRRITASCTEKKVSAVSKDIIGQLVNYRKEIVSSEMRRLVSLTINHIWAQSDSERKNLLQELTTQIQQLPLSKRKRLNIPNLDKLSNSDISRLLTLLSENDFPLNVSVTHKYLRVSRWNKFKFRLWRILYELKEPASDKRQGHKHAVGRVYYDNTLIASPIMAEQTQTKVPGEPVFDKEEGGNRQFLPLVDELISCLDQNWPIEPFKIYSTDGVTTINPPKSFIKRMIAKINLTVNFAKIANLRNSTGAHTGDYIAALRRMGFEIRYNDYLYQGGVTDKSQKASSHPSIAQFFSIPVIPLASEYWANLKNYFNSIYANNLTQLTIFIIGIFSLFFLKHAWVNSQINRVRKGIPLSIGGWGTRGKSGTERLKAAVFSGLGLNVVSKTTGCEAMFLTGRHHQKLNEVFLFRPYDKATIWEQSNLLNLSHKLKADVFLWECMGLTPSYVHILQKHWMRDDYATITNTYPDHEDVQGPAGYDIPKVMTEFIPKDSTLITTEELMYPILNNACRELNTECHKVSWYESGIITDDVLERFPYEEHPNNIALVVRLCELLGVSSNFALKAMADHVVLDLGVLKTYPVSHVNDRTLIYVMGNSANERLGAIGNWQRMKFDQFSIIESPGSWVSTVINNRADRVPRSKVFAEMLLRDLYVDSHYLIGTNLNGFMQYLREAWEDNKELFYLYEEGENELSSDDLTQKLQSFANKLRVHSTKEHVTLRLSATLAELSKSSKKDIKAMFDAEGSLDSIVKKLNLFPHYDDIKSFYDKLTDELKQYEEVVEKVRTSRPNDANKTFSAYCYNLIKNKVIVIEDPHLPGESILKKVIETTPIGITNNIMGLQNIKGTGLDFVYRWEAWEKCSKAITKVLNSNTLSEQVTQAVDDLVSFKEYGALSFEAIAECINQLKKRRLFQDDALQQKVTMLEENYSLQLKEYDDIKDSVAISDHKKKSIFEGQVASFLEKILDLGDAVRRRKNANSIYKDLANNRISVNRAISELKRLNKRQKGGWLTNKL</sequence>
<dbReference type="PRINTS" id="PR01758">
    <property type="entry name" value="CAPSULEPROTB"/>
</dbReference>
<reference evidence="3" key="1">
    <citation type="journal article" date="2019" name="Int. J. Syst. Evol. Microbiol.">
        <title>The Global Catalogue of Microorganisms (GCM) 10K type strain sequencing project: providing services to taxonomists for standard genome sequencing and annotation.</title>
        <authorList>
            <consortium name="The Broad Institute Genomics Platform"/>
            <consortium name="The Broad Institute Genome Sequencing Center for Infectious Disease"/>
            <person name="Wu L."/>
            <person name="Ma J."/>
        </authorList>
    </citation>
    <scope>NUCLEOTIDE SEQUENCE [LARGE SCALE GENOMIC DNA]</scope>
    <source>
        <strain evidence="3">JCM 17728</strain>
    </source>
</reference>
<dbReference type="InterPro" id="IPR008337">
    <property type="entry name" value="Capsule_biosynth_CapB"/>
</dbReference>
<evidence type="ECO:0000313" key="3">
    <source>
        <dbReference type="Proteomes" id="UP001501011"/>
    </source>
</evidence>
<keyword evidence="3" id="KW-1185">Reference proteome</keyword>
<dbReference type="Proteomes" id="UP001501011">
    <property type="component" value="Unassembled WGS sequence"/>
</dbReference>
<evidence type="ECO:0008006" key="4">
    <source>
        <dbReference type="Google" id="ProtNLM"/>
    </source>
</evidence>
<keyword evidence="1" id="KW-0175">Coiled coil</keyword>
<protein>
    <recommendedName>
        <fullName evidence="4">Poly-gamma-glutamate synthase PgsB</fullName>
    </recommendedName>
</protein>
<feature type="coiled-coil region" evidence="1">
    <location>
        <begin position="1121"/>
        <end position="1148"/>
    </location>
</feature>
<comment type="caution">
    <text evidence="2">The sequence shown here is derived from an EMBL/GenBank/DDBJ whole genome shotgun (WGS) entry which is preliminary data.</text>
</comment>
<name>A0ABP8IAT9_9GAMM</name>
<evidence type="ECO:0000256" key="1">
    <source>
        <dbReference type="SAM" id="Coils"/>
    </source>
</evidence>
<accession>A0ABP8IAT9</accession>